<evidence type="ECO:0000256" key="1">
    <source>
        <dbReference type="SAM" id="MobiDB-lite"/>
    </source>
</evidence>
<accession>A0A4P9XAX6</accession>
<dbReference type="GO" id="GO:0004519">
    <property type="term" value="F:endonuclease activity"/>
    <property type="evidence" value="ECO:0007669"/>
    <property type="project" value="InterPro"/>
</dbReference>
<organism evidence="2 3">
    <name type="scientific">Caulochytrium protostelioides</name>
    <dbReference type="NCBI Taxonomy" id="1555241"/>
    <lineage>
        <taxon>Eukaryota</taxon>
        <taxon>Fungi</taxon>
        <taxon>Fungi incertae sedis</taxon>
        <taxon>Chytridiomycota</taxon>
        <taxon>Chytridiomycota incertae sedis</taxon>
        <taxon>Chytridiomycetes</taxon>
        <taxon>Caulochytriales</taxon>
        <taxon>Caulochytriaceae</taxon>
        <taxon>Caulochytrium</taxon>
    </lineage>
</organism>
<evidence type="ECO:0008006" key="4">
    <source>
        <dbReference type="Google" id="ProtNLM"/>
    </source>
</evidence>
<dbReference type="PANTHER" id="PTHR15002">
    <property type="entry name" value="RIBOSOMAL BIOGENESIS PROTEIN LAS1L"/>
    <property type="match status" value="1"/>
</dbReference>
<sequence length="588" mass="64570">MIRFYRDATPASLVIGHIAWFWLFQACFLSARAFPDSHALPPHRPRIAPHRHPSLSLPKLRRLSSRPATMTTASPGATPSQAYTKNRANFRTQAWDRVPVPWINDAEWLYVHDLLFRDAHDVAARQHALRRLKVWASRTKLPHALRATAEFLEIDLIDGCGGWLPSTLSDSALRQLYAFAIVRLVNGFTDLLQRGQFAMSVRRLAATIAMPLVFVEIRHEATHGDLPPLAALREVARDALLWLKTRYWDARTARIHGYARLEQLMQHWQQACATELQVAGKHWSHRCCHGIAARLSPQRVPFFVQSALLSCDRTVLDAARSPTTPTSAAVPALAATVSTSVTAAATASTSTSATAAASTSVMSTVTTTGARASRHDAGWPRPPNEAVWSPVLDATTTTQQWHVLAEVMAQLQQAARAPRPSDGRVLLAWAQALLQRLIDQHVAGPRRADGLTARDRKARLRRLGMALLRHRLPDGYRLLHQLLAAQILDAQTAPLVHFQKSQQRAIQIATATKAVETEAWWPSLFGLPEGPPASDAADPTTAPATRDAAAVGPSASAVPADPLRHLVLDAEVFDHLPTALQHGLIALP</sequence>
<dbReference type="PANTHER" id="PTHR15002:SF0">
    <property type="entry name" value="RIBOSOMAL BIOGENESIS PROTEIN LAS1L"/>
    <property type="match status" value="1"/>
</dbReference>
<evidence type="ECO:0000313" key="2">
    <source>
        <dbReference type="EMBL" id="RKP02506.1"/>
    </source>
</evidence>
<dbReference type="AlphaFoldDB" id="A0A4P9XAX6"/>
<proteinExistence type="predicted"/>
<dbReference type="InterPro" id="IPR007174">
    <property type="entry name" value="Las1"/>
</dbReference>
<dbReference type="GO" id="GO:0000470">
    <property type="term" value="P:maturation of LSU-rRNA"/>
    <property type="evidence" value="ECO:0007669"/>
    <property type="project" value="TreeGrafter"/>
</dbReference>
<evidence type="ECO:0000313" key="3">
    <source>
        <dbReference type="Proteomes" id="UP000274922"/>
    </source>
</evidence>
<dbReference type="Proteomes" id="UP000274922">
    <property type="component" value="Unassembled WGS sequence"/>
</dbReference>
<feature type="compositionally biased region" description="Low complexity" evidence="1">
    <location>
        <begin position="532"/>
        <end position="556"/>
    </location>
</feature>
<keyword evidence="3" id="KW-1185">Reference proteome</keyword>
<dbReference type="OrthoDB" id="10263222at2759"/>
<dbReference type="STRING" id="1555241.A0A4P9XAX6"/>
<dbReference type="GO" id="GO:0030687">
    <property type="term" value="C:preribosome, large subunit precursor"/>
    <property type="evidence" value="ECO:0007669"/>
    <property type="project" value="TreeGrafter"/>
</dbReference>
<dbReference type="EMBL" id="ML014142">
    <property type="protein sequence ID" value="RKP02506.1"/>
    <property type="molecule type" value="Genomic_DNA"/>
</dbReference>
<protein>
    <recommendedName>
        <fullName evidence="4">Las1-domain-containing protein</fullName>
    </recommendedName>
</protein>
<dbReference type="GO" id="GO:0090730">
    <property type="term" value="C:Las1 complex"/>
    <property type="evidence" value="ECO:0007669"/>
    <property type="project" value="InterPro"/>
</dbReference>
<dbReference type="Pfam" id="PF04031">
    <property type="entry name" value="Las1"/>
    <property type="match status" value="1"/>
</dbReference>
<reference evidence="3" key="1">
    <citation type="journal article" date="2018" name="Nat. Microbiol.">
        <title>Leveraging single-cell genomics to expand the fungal tree of life.</title>
        <authorList>
            <person name="Ahrendt S.R."/>
            <person name="Quandt C.A."/>
            <person name="Ciobanu D."/>
            <person name="Clum A."/>
            <person name="Salamov A."/>
            <person name="Andreopoulos B."/>
            <person name="Cheng J.F."/>
            <person name="Woyke T."/>
            <person name="Pelin A."/>
            <person name="Henrissat B."/>
            <person name="Reynolds N.K."/>
            <person name="Benny G.L."/>
            <person name="Smith M.E."/>
            <person name="James T.Y."/>
            <person name="Grigoriev I.V."/>
        </authorList>
    </citation>
    <scope>NUCLEOTIDE SEQUENCE [LARGE SCALE GENOMIC DNA]</scope>
    <source>
        <strain evidence="3">ATCC 52028</strain>
    </source>
</reference>
<dbReference type="PROSITE" id="PS51257">
    <property type="entry name" value="PROKAR_LIPOPROTEIN"/>
    <property type="match status" value="1"/>
</dbReference>
<dbReference type="GO" id="GO:0000460">
    <property type="term" value="P:maturation of 5.8S rRNA"/>
    <property type="evidence" value="ECO:0007669"/>
    <property type="project" value="TreeGrafter"/>
</dbReference>
<gene>
    <name evidence="2" type="ORF">CXG81DRAFT_17866</name>
</gene>
<name>A0A4P9XAX6_9FUNG</name>
<feature type="region of interest" description="Disordered" evidence="1">
    <location>
        <begin position="531"/>
        <end position="556"/>
    </location>
</feature>